<dbReference type="OrthoDB" id="3431870at2"/>
<dbReference type="Proteomes" id="UP000253303">
    <property type="component" value="Unassembled WGS sequence"/>
</dbReference>
<keyword evidence="3" id="KW-1185">Reference proteome</keyword>
<proteinExistence type="predicted"/>
<evidence type="ECO:0000256" key="1">
    <source>
        <dbReference type="SAM" id="MobiDB-lite"/>
    </source>
</evidence>
<name>A0A366LZA6_9ACTN</name>
<protein>
    <submittedName>
        <fullName evidence="2">Uncharacterized protein</fullName>
    </submittedName>
</protein>
<evidence type="ECO:0000313" key="2">
    <source>
        <dbReference type="EMBL" id="RBQ19275.1"/>
    </source>
</evidence>
<dbReference type="AlphaFoldDB" id="A0A366LZA6"/>
<sequence length="78" mass="8635">MSERPGELADIEFSASVSAGRMRFEEVPDSTVTYSQASGPESGHGSRRRGLPRPVQEGVDYEDVEVHYDLAARISRPR</sequence>
<accession>A0A366LZA6</accession>
<comment type="caution">
    <text evidence="2">The sequence shown here is derived from an EMBL/GenBank/DDBJ whole genome shotgun (WGS) entry which is preliminary data.</text>
</comment>
<feature type="compositionally biased region" description="Polar residues" evidence="1">
    <location>
        <begin position="30"/>
        <end position="39"/>
    </location>
</feature>
<feature type="region of interest" description="Disordered" evidence="1">
    <location>
        <begin position="28"/>
        <end position="58"/>
    </location>
</feature>
<evidence type="ECO:0000313" key="3">
    <source>
        <dbReference type="Proteomes" id="UP000253303"/>
    </source>
</evidence>
<dbReference type="EMBL" id="QMEY01000005">
    <property type="protein sequence ID" value="RBQ19275.1"/>
    <property type="molecule type" value="Genomic_DNA"/>
</dbReference>
<dbReference type="RefSeq" id="WP_113981335.1">
    <property type="nucleotide sequence ID" value="NZ_QMEY01000005.1"/>
</dbReference>
<reference evidence="2 3" key="1">
    <citation type="submission" date="2018-06" db="EMBL/GenBank/DDBJ databases">
        <title>Sphaerisporangium craniellae sp. nov., isolated from a marine sponge in the South China Sea.</title>
        <authorList>
            <person name="Li L."/>
        </authorList>
    </citation>
    <scope>NUCLEOTIDE SEQUENCE [LARGE SCALE GENOMIC DNA]</scope>
    <source>
        <strain evidence="2 3">LHW63015</strain>
    </source>
</reference>
<organism evidence="2 3">
    <name type="scientific">Spongiactinospora rosea</name>
    <dbReference type="NCBI Taxonomy" id="2248750"/>
    <lineage>
        <taxon>Bacteria</taxon>
        <taxon>Bacillati</taxon>
        <taxon>Actinomycetota</taxon>
        <taxon>Actinomycetes</taxon>
        <taxon>Streptosporangiales</taxon>
        <taxon>Streptosporangiaceae</taxon>
        <taxon>Spongiactinospora</taxon>
    </lineage>
</organism>
<gene>
    <name evidence="2" type="ORF">DP939_15175</name>
</gene>